<name>A0ABV0Y4C2_9TELE</name>
<keyword evidence="3" id="KW-1185">Reference proteome</keyword>
<sequence>MSIINSKVSRGSFEVHAPAADGPCPRALLGAGDPERLIGREETEPEPRERRTPHALKLASRKSRHHDSCDGIPAVL</sequence>
<organism evidence="2 3">
    <name type="scientific">Ameca splendens</name>
    <dbReference type="NCBI Taxonomy" id="208324"/>
    <lineage>
        <taxon>Eukaryota</taxon>
        <taxon>Metazoa</taxon>
        <taxon>Chordata</taxon>
        <taxon>Craniata</taxon>
        <taxon>Vertebrata</taxon>
        <taxon>Euteleostomi</taxon>
        <taxon>Actinopterygii</taxon>
        <taxon>Neopterygii</taxon>
        <taxon>Teleostei</taxon>
        <taxon>Neoteleostei</taxon>
        <taxon>Acanthomorphata</taxon>
        <taxon>Ovalentaria</taxon>
        <taxon>Atherinomorphae</taxon>
        <taxon>Cyprinodontiformes</taxon>
        <taxon>Goodeidae</taxon>
        <taxon>Ameca</taxon>
    </lineage>
</organism>
<accession>A0ABV0Y4C2</accession>
<gene>
    <name evidence="2" type="ORF">AMECASPLE_024617</name>
</gene>
<dbReference type="Proteomes" id="UP001469553">
    <property type="component" value="Unassembled WGS sequence"/>
</dbReference>
<proteinExistence type="predicted"/>
<feature type="region of interest" description="Disordered" evidence="1">
    <location>
        <begin position="1"/>
        <end position="76"/>
    </location>
</feature>
<reference evidence="2 3" key="1">
    <citation type="submission" date="2021-06" db="EMBL/GenBank/DDBJ databases">
        <authorList>
            <person name="Palmer J.M."/>
        </authorList>
    </citation>
    <scope>NUCLEOTIDE SEQUENCE [LARGE SCALE GENOMIC DNA]</scope>
    <source>
        <strain evidence="2 3">AS_MEX2019</strain>
        <tissue evidence="2">Muscle</tissue>
    </source>
</reference>
<evidence type="ECO:0000313" key="3">
    <source>
        <dbReference type="Proteomes" id="UP001469553"/>
    </source>
</evidence>
<feature type="compositionally biased region" description="Basic residues" evidence="1">
    <location>
        <begin position="53"/>
        <end position="65"/>
    </location>
</feature>
<evidence type="ECO:0000256" key="1">
    <source>
        <dbReference type="SAM" id="MobiDB-lite"/>
    </source>
</evidence>
<comment type="caution">
    <text evidence="2">The sequence shown here is derived from an EMBL/GenBank/DDBJ whole genome shotgun (WGS) entry which is preliminary data.</text>
</comment>
<dbReference type="EMBL" id="JAHRIP010021170">
    <property type="protein sequence ID" value="MEQ2288625.1"/>
    <property type="molecule type" value="Genomic_DNA"/>
</dbReference>
<feature type="compositionally biased region" description="Basic and acidic residues" evidence="1">
    <location>
        <begin position="33"/>
        <end position="52"/>
    </location>
</feature>
<protein>
    <submittedName>
        <fullName evidence="2">Uncharacterized protein</fullName>
    </submittedName>
</protein>
<evidence type="ECO:0000313" key="2">
    <source>
        <dbReference type="EMBL" id="MEQ2288625.1"/>
    </source>
</evidence>